<comment type="caution">
    <text evidence="3">The sequence shown here is derived from an EMBL/GenBank/DDBJ whole genome shotgun (WGS) entry which is preliminary data.</text>
</comment>
<sequence length="662" mass="73677">MWIYGQAGIGKSTILTSVCNRLSEKGIPIVSFFCKRDDPALRDPLHLINSVAHGLACRYPLYGKRVAKAIEVNSELCTSHLRVRYEGILKKPLSGIEYVSPPPHFVLIDAMDECGSDDNRRQLIEHLLELSSLVPWLKVIVTSRPDSDIRSFFDQHNTASVSRCDLQSYSAANDIRAFINVTLGDIAIRDEWPADGVSRLCAKAGELFIWAATACKFIIKADDTQDRFRQLINENTSGGGFNGLDALYMAVIRNSMADQADDSILNMRRCIGAIVTISMRQPVPIEVLCKIMQPYMKSGVLRKVVGRLGAVIYRDGNLAGAIRVLHPSFADFAVDEARSSIFWVSPIERNIEISLGCMSTMEHELRFNICDLETSHVLNSEVLDLESKIEANISGQLAYSCVYWINHLVGCEDEAAAGLVANILDNPRLLYWLEVLSVLRRVDVALKELRELSRWLMSYQRNIAHYVWDAYRFVFAFSDPIIASAPHIYISALPLAPRQSEVSRRLLPLFPNTAVVKGGDETWPKCLRSIPLPASLRLMCASRESQRLVVSTYDHHGDDRETISIFDLRTGGLLKVLERPSVKGGSELLAISPDGSLVASAFLYEGFTFWDADTGTLIHAVHIENLGLLKGSYSKARALAFSSNGNTLRLLMDNNITKKAPS</sequence>
<evidence type="ECO:0000313" key="4">
    <source>
        <dbReference type="Proteomes" id="UP000663831"/>
    </source>
</evidence>
<feature type="domain" description="NACHT" evidence="2">
    <location>
        <begin position="1"/>
        <end position="147"/>
    </location>
</feature>
<name>A0A8H3AUF7_9AGAM</name>
<dbReference type="Pfam" id="PF24883">
    <property type="entry name" value="NPHP3_N"/>
    <property type="match status" value="1"/>
</dbReference>
<dbReference type="InterPro" id="IPR015943">
    <property type="entry name" value="WD40/YVTN_repeat-like_dom_sf"/>
</dbReference>
<protein>
    <recommendedName>
        <fullName evidence="2">NACHT domain-containing protein</fullName>
    </recommendedName>
</protein>
<evidence type="ECO:0000313" key="3">
    <source>
        <dbReference type="EMBL" id="CAE6439276.1"/>
    </source>
</evidence>
<dbReference type="InterPro" id="IPR056884">
    <property type="entry name" value="NPHP3-like_N"/>
</dbReference>
<evidence type="ECO:0000259" key="2">
    <source>
        <dbReference type="PROSITE" id="PS50837"/>
    </source>
</evidence>
<dbReference type="EMBL" id="CAJMWV010001513">
    <property type="protein sequence ID" value="CAE6439276.1"/>
    <property type="molecule type" value="Genomic_DNA"/>
</dbReference>
<dbReference type="Gene3D" id="3.40.50.300">
    <property type="entry name" value="P-loop containing nucleotide triphosphate hydrolases"/>
    <property type="match status" value="1"/>
</dbReference>
<dbReference type="AlphaFoldDB" id="A0A8H3AUF7"/>
<dbReference type="Proteomes" id="UP000663831">
    <property type="component" value="Unassembled WGS sequence"/>
</dbReference>
<dbReference type="Gene3D" id="2.130.10.10">
    <property type="entry name" value="YVTN repeat-like/Quinoprotein amine dehydrogenase"/>
    <property type="match status" value="1"/>
</dbReference>
<dbReference type="SUPFAM" id="SSF50969">
    <property type="entry name" value="YVTN repeat-like/Quinoprotein amine dehydrogenase"/>
    <property type="match status" value="1"/>
</dbReference>
<dbReference type="PROSITE" id="PS50837">
    <property type="entry name" value="NACHT"/>
    <property type="match status" value="1"/>
</dbReference>
<organism evidence="3 4">
    <name type="scientific">Rhizoctonia solani</name>
    <dbReference type="NCBI Taxonomy" id="456999"/>
    <lineage>
        <taxon>Eukaryota</taxon>
        <taxon>Fungi</taxon>
        <taxon>Dikarya</taxon>
        <taxon>Basidiomycota</taxon>
        <taxon>Agaricomycotina</taxon>
        <taxon>Agaricomycetes</taxon>
        <taxon>Cantharellales</taxon>
        <taxon>Ceratobasidiaceae</taxon>
        <taxon>Rhizoctonia</taxon>
    </lineage>
</organism>
<dbReference type="PANTHER" id="PTHR10039">
    <property type="entry name" value="AMELOGENIN"/>
    <property type="match status" value="1"/>
</dbReference>
<dbReference type="InterPro" id="IPR007111">
    <property type="entry name" value="NACHT_NTPase"/>
</dbReference>
<accession>A0A8H3AUF7</accession>
<keyword evidence="1" id="KW-0677">Repeat</keyword>
<proteinExistence type="predicted"/>
<dbReference type="PANTHER" id="PTHR10039:SF14">
    <property type="entry name" value="NACHT DOMAIN-CONTAINING PROTEIN"/>
    <property type="match status" value="1"/>
</dbReference>
<dbReference type="InterPro" id="IPR011044">
    <property type="entry name" value="Quino_amine_DH_bsu"/>
</dbReference>
<reference evidence="3" key="1">
    <citation type="submission" date="2021-01" db="EMBL/GenBank/DDBJ databases">
        <authorList>
            <person name="Kaushik A."/>
        </authorList>
    </citation>
    <scope>NUCLEOTIDE SEQUENCE</scope>
    <source>
        <strain evidence="3">AG3-1AP</strain>
    </source>
</reference>
<evidence type="ECO:0000256" key="1">
    <source>
        <dbReference type="ARBA" id="ARBA00022737"/>
    </source>
</evidence>
<dbReference type="InterPro" id="IPR027417">
    <property type="entry name" value="P-loop_NTPase"/>
</dbReference>
<dbReference type="SUPFAM" id="SSF52540">
    <property type="entry name" value="P-loop containing nucleoside triphosphate hydrolases"/>
    <property type="match status" value="1"/>
</dbReference>
<gene>
    <name evidence="3" type="ORF">RDB_LOCUS51916</name>
</gene>